<keyword evidence="1" id="KW-0472">Membrane</keyword>
<dbReference type="Pfam" id="PF14325">
    <property type="entry name" value="DUF4383"/>
    <property type="match status" value="1"/>
</dbReference>
<proteinExistence type="predicted"/>
<dbReference type="AlphaFoldDB" id="A0A1Y5P740"/>
<feature type="transmembrane region" description="Helical" evidence="1">
    <location>
        <begin position="95"/>
        <end position="119"/>
    </location>
</feature>
<accession>A0A1Y5P740</accession>
<evidence type="ECO:0000256" key="1">
    <source>
        <dbReference type="SAM" id="Phobius"/>
    </source>
</evidence>
<protein>
    <recommendedName>
        <fullName evidence="3">DUF4383 domain-containing protein</fullName>
    </recommendedName>
</protein>
<evidence type="ECO:0008006" key="3">
    <source>
        <dbReference type="Google" id="ProtNLM"/>
    </source>
</evidence>
<keyword evidence="1" id="KW-0812">Transmembrane</keyword>
<keyword evidence="1" id="KW-1133">Transmembrane helix</keyword>
<organism evidence="2">
    <name type="scientific">uncultured Microbacterium sp</name>
    <dbReference type="NCBI Taxonomy" id="191216"/>
    <lineage>
        <taxon>Bacteria</taxon>
        <taxon>Bacillati</taxon>
        <taxon>Actinomycetota</taxon>
        <taxon>Actinomycetes</taxon>
        <taxon>Micrococcales</taxon>
        <taxon>Microbacteriaceae</taxon>
        <taxon>Microbacterium</taxon>
        <taxon>environmental samples</taxon>
    </lineage>
</organism>
<reference evidence="2" key="1">
    <citation type="submission" date="2016-03" db="EMBL/GenBank/DDBJ databases">
        <authorList>
            <person name="Ploux O."/>
        </authorList>
    </citation>
    <scope>NUCLEOTIDE SEQUENCE</scope>
    <source>
        <strain evidence="2">UC1</strain>
    </source>
</reference>
<feature type="transmembrane region" description="Helical" evidence="1">
    <location>
        <begin position="125"/>
        <end position="142"/>
    </location>
</feature>
<evidence type="ECO:0000313" key="2">
    <source>
        <dbReference type="EMBL" id="SBS71921.1"/>
    </source>
</evidence>
<sequence length="151" mass="15387">MICVAVIAAHELEVHIMRTSPNRLVATIFGAVYLLVGLLGFAVTGGVGFIATEGGLLLGIFAVNPLHNIAHLLIGAALLFAGLKSVPVAKAVNTTIGAVYLLLGIVGFFLVGTAANILALNTPDHFLHLASALVLLAAGLGAERGTRTATV</sequence>
<feature type="transmembrane region" description="Helical" evidence="1">
    <location>
        <begin position="56"/>
        <end position="83"/>
    </location>
</feature>
<feature type="transmembrane region" description="Helical" evidence="1">
    <location>
        <begin position="24"/>
        <end position="50"/>
    </location>
</feature>
<name>A0A1Y5P740_9MICO</name>
<gene>
    <name evidence="2" type="ORF">MIPYR_20299</name>
</gene>
<dbReference type="EMBL" id="FLQR01000006">
    <property type="protein sequence ID" value="SBS71921.1"/>
    <property type="molecule type" value="Genomic_DNA"/>
</dbReference>